<name>A0ABQ3VP42_9CHLR</name>
<comment type="caution">
    <text evidence="1">The sequence shown here is derived from an EMBL/GenBank/DDBJ whole genome shotgun (WGS) entry which is preliminary data.</text>
</comment>
<keyword evidence="2" id="KW-1185">Reference proteome</keyword>
<dbReference type="EMBL" id="BNJJ01000015">
    <property type="protein sequence ID" value="GHO87161.1"/>
    <property type="molecule type" value="Genomic_DNA"/>
</dbReference>
<accession>A0ABQ3VP42</accession>
<sequence>MTIYEFHIQGHLDQHWSAWFEELTITYQEDYTVLRGPLADEAALHGVLIKIRDLALPLLALKREDLDVSRQS</sequence>
<dbReference type="Proteomes" id="UP000635565">
    <property type="component" value="Unassembled WGS sequence"/>
</dbReference>
<proteinExistence type="predicted"/>
<reference evidence="1 2" key="1">
    <citation type="journal article" date="2021" name="Int. J. Syst. Evol. Microbiol.">
        <title>Reticulibacter mediterranei gen. nov., sp. nov., within the new family Reticulibacteraceae fam. nov., and Ktedonospora formicarum gen. nov., sp. nov., Ktedonobacter robiniae sp. nov., Dictyobacter formicarum sp. nov. and Dictyobacter arantiisoli sp. nov., belonging to the class Ktedonobacteria.</title>
        <authorList>
            <person name="Yabe S."/>
            <person name="Zheng Y."/>
            <person name="Wang C.M."/>
            <person name="Sakai Y."/>
            <person name="Abe K."/>
            <person name="Yokota A."/>
            <person name="Donadio S."/>
            <person name="Cavaletti L."/>
            <person name="Monciardini P."/>
        </authorList>
    </citation>
    <scope>NUCLEOTIDE SEQUENCE [LARGE SCALE GENOMIC DNA]</scope>
    <source>
        <strain evidence="1 2">SOSP1-9</strain>
    </source>
</reference>
<gene>
    <name evidence="1" type="ORF">KSZ_51670</name>
</gene>
<evidence type="ECO:0000313" key="2">
    <source>
        <dbReference type="Proteomes" id="UP000635565"/>
    </source>
</evidence>
<organism evidence="1 2">
    <name type="scientific">Dictyobacter formicarum</name>
    <dbReference type="NCBI Taxonomy" id="2778368"/>
    <lineage>
        <taxon>Bacteria</taxon>
        <taxon>Bacillati</taxon>
        <taxon>Chloroflexota</taxon>
        <taxon>Ktedonobacteria</taxon>
        <taxon>Ktedonobacterales</taxon>
        <taxon>Dictyobacteraceae</taxon>
        <taxon>Dictyobacter</taxon>
    </lineage>
</organism>
<dbReference type="RefSeq" id="WP_201364737.1">
    <property type="nucleotide sequence ID" value="NZ_BNJJ01000015.1"/>
</dbReference>
<evidence type="ECO:0000313" key="1">
    <source>
        <dbReference type="EMBL" id="GHO87161.1"/>
    </source>
</evidence>
<protein>
    <submittedName>
        <fullName evidence="1">Uncharacterized protein</fullName>
    </submittedName>
</protein>